<organism evidence="2 3">
    <name type="scientific">Mariprofundus ferrooxydans PV-1</name>
    <dbReference type="NCBI Taxonomy" id="314345"/>
    <lineage>
        <taxon>Bacteria</taxon>
        <taxon>Pseudomonadati</taxon>
        <taxon>Pseudomonadota</taxon>
        <taxon>Candidatius Mariprofundia</taxon>
        <taxon>Mariprofundales</taxon>
        <taxon>Mariprofundaceae</taxon>
        <taxon>Mariprofundus</taxon>
    </lineage>
</organism>
<feature type="chain" id="PRO_5004171584" evidence="1">
    <location>
        <begin position="20"/>
        <end position="156"/>
    </location>
</feature>
<dbReference type="AlphaFoldDB" id="Q0F1N0"/>
<comment type="caution">
    <text evidence="2">The sequence shown here is derived from an EMBL/GenBank/DDBJ whole genome shotgun (WGS) entry which is preliminary data.</text>
</comment>
<feature type="signal peptide" evidence="1">
    <location>
        <begin position="1"/>
        <end position="19"/>
    </location>
</feature>
<sequence>MIYAMLLSAAVLLTGCAVLTEESVKTAQPSSATTLHMDHKKDFFAARKGIRDGYEIIFHIMPAPEGLGYSRKNYHLMVSILQDSKPLTNLTVYSDVKHPDGSYEPRLPMMRMGDWYMTQYNLSHEPGRHFITIAFDVSGKHYVSSIQYPEFFISSP</sequence>
<reference evidence="2 3" key="1">
    <citation type="submission" date="2006-09" db="EMBL/GenBank/DDBJ databases">
        <authorList>
            <person name="Emerson D."/>
            <person name="Ferriera S."/>
            <person name="Johnson J."/>
            <person name="Kravitz S."/>
            <person name="Halpern A."/>
            <person name="Remington K."/>
            <person name="Beeson K."/>
            <person name="Tran B."/>
            <person name="Rogers Y.-H."/>
            <person name="Friedman R."/>
            <person name="Venter J.C."/>
        </authorList>
    </citation>
    <scope>NUCLEOTIDE SEQUENCE [LARGE SCALE GENOMIC DNA]</scope>
    <source>
        <strain evidence="2 3">PV-1</strain>
    </source>
</reference>
<dbReference type="HOGENOM" id="CLU_1684490_0_0_0"/>
<gene>
    <name evidence="2" type="ORF">SPV1_10531</name>
</gene>
<proteinExistence type="predicted"/>
<evidence type="ECO:0000256" key="1">
    <source>
        <dbReference type="SAM" id="SignalP"/>
    </source>
</evidence>
<dbReference type="InParanoid" id="Q0F1N0"/>
<dbReference type="Proteomes" id="UP000005297">
    <property type="component" value="Unassembled WGS sequence"/>
</dbReference>
<keyword evidence="3" id="KW-1185">Reference proteome</keyword>
<evidence type="ECO:0000313" key="2">
    <source>
        <dbReference type="EMBL" id="EAU55161.1"/>
    </source>
</evidence>
<protein>
    <submittedName>
        <fullName evidence="2">Uncharacterized protein</fullName>
    </submittedName>
</protein>
<name>Q0F1N0_9PROT</name>
<keyword evidence="1" id="KW-0732">Signal</keyword>
<accession>Q0F1N0</accession>
<evidence type="ECO:0000313" key="3">
    <source>
        <dbReference type="Proteomes" id="UP000005297"/>
    </source>
</evidence>
<dbReference type="EMBL" id="AATS01000003">
    <property type="protein sequence ID" value="EAU55161.1"/>
    <property type="molecule type" value="Genomic_DNA"/>
</dbReference>